<keyword evidence="1" id="KW-0479">Metal-binding</keyword>
<dbReference type="InterPro" id="IPR000467">
    <property type="entry name" value="G_patch_dom"/>
</dbReference>
<feature type="region of interest" description="Disordered" evidence="2">
    <location>
        <begin position="145"/>
        <end position="195"/>
    </location>
</feature>
<keyword evidence="1" id="KW-0863">Zinc-finger</keyword>
<name>A0A2R5GBD6_9STRA</name>
<accession>A0A2R5GBD6</accession>
<dbReference type="GO" id="GO:0008270">
    <property type="term" value="F:zinc ion binding"/>
    <property type="evidence" value="ECO:0007669"/>
    <property type="project" value="UniProtKB-KW"/>
</dbReference>
<organism evidence="5 6">
    <name type="scientific">Hondaea fermentalgiana</name>
    <dbReference type="NCBI Taxonomy" id="2315210"/>
    <lineage>
        <taxon>Eukaryota</taxon>
        <taxon>Sar</taxon>
        <taxon>Stramenopiles</taxon>
        <taxon>Bigyra</taxon>
        <taxon>Labyrinthulomycetes</taxon>
        <taxon>Thraustochytrida</taxon>
        <taxon>Thraustochytriidae</taxon>
        <taxon>Hondaea</taxon>
    </lineage>
</organism>
<evidence type="ECO:0000259" key="3">
    <source>
        <dbReference type="PROSITE" id="PS50157"/>
    </source>
</evidence>
<dbReference type="Proteomes" id="UP000241890">
    <property type="component" value="Unassembled WGS sequence"/>
</dbReference>
<dbReference type="InterPro" id="IPR013087">
    <property type="entry name" value="Znf_C2H2_type"/>
</dbReference>
<evidence type="ECO:0000313" key="5">
    <source>
        <dbReference type="EMBL" id="GBG28290.1"/>
    </source>
</evidence>
<evidence type="ECO:0000256" key="1">
    <source>
        <dbReference type="PROSITE-ProRule" id="PRU00042"/>
    </source>
</evidence>
<dbReference type="InParanoid" id="A0A2R5GBD6"/>
<proteinExistence type="predicted"/>
<evidence type="ECO:0000259" key="4">
    <source>
        <dbReference type="PROSITE" id="PS50174"/>
    </source>
</evidence>
<dbReference type="SMART" id="SM00443">
    <property type="entry name" value="G_patch"/>
    <property type="match status" value="1"/>
</dbReference>
<protein>
    <submittedName>
        <fullName evidence="5">RNA-binding protein 5</fullName>
    </submittedName>
</protein>
<feature type="domain" description="C2H2-type" evidence="3">
    <location>
        <begin position="130"/>
        <end position="155"/>
    </location>
</feature>
<dbReference type="OrthoDB" id="29221at2759"/>
<feature type="region of interest" description="Disordered" evidence="2">
    <location>
        <begin position="221"/>
        <end position="247"/>
    </location>
</feature>
<keyword evidence="6" id="KW-1185">Reference proteome</keyword>
<dbReference type="Pfam" id="PF01585">
    <property type="entry name" value="G-patch"/>
    <property type="match status" value="1"/>
</dbReference>
<evidence type="ECO:0000256" key="2">
    <source>
        <dbReference type="SAM" id="MobiDB-lite"/>
    </source>
</evidence>
<dbReference type="PROSITE" id="PS50157">
    <property type="entry name" value="ZINC_FINGER_C2H2_2"/>
    <property type="match status" value="1"/>
</dbReference>
<comment type="caution">
    <text evidence="5">The sequence shown here is derived from an EMBL/GenBank/DDBJ whole genome shotgun (WGS) entry which is preliminary data.</text>
</comment>
<dbReference type="PROSITE" id="PS50174">
    <property type="entry name" value="G_PATCH"/>
    <property type="match status" value="1"/>
</dbReference>
<dbReference type="EMBL" id="BEYU01000040">
    <property type="protein sequence ID" value="GBG28290.1"/>
    <property type="molecule type" value="Genomic_DNA"/>
</dbReference>
<reference evidence="5 6" key="1">
    <citation type="submission" date="2017-12" db="EMBL/GenBank/DDBJ databases">
        <title>Sequencing, de novo assembly and annotation of complete genome of a new Thraustochytrid species, strain FCC1311.</title>
        <authorList>
            <person name="Sedici K."/>
            <person name="Godart F."/>
            <person name="Aiese Cigliano R."/>
            <person name="Sanseverino W."/>
            <person name="Barakat M."/>
            <person name="Ortet P."/>
            <person name="Marechal E."/>
            <person name="Cagnac O."/>
            <person name="Amato A."/>
        </authorList>
    </citation>
    <scope>NUCLEOTIDE SEQUENCE [LARGE SCALE GENOMIC DNA]</scope>
</reference>
<dbReference type="GO" id="GO:0003676">
    <property type="term" value="F:nucleic acid binding"/>
    <property type="evidence" value="ECO:0007669"/>
    <property type="project" value="InterPro"/>
</dbReference>
<keyword evidence="1" id="KW-0862">Zinc</keyword>
<feature type="compositionally biased region" description="Basic residues" evidence="2">
    <location>
        <begin position="158"/>
        <end position="168"/>
    </location>
</feature>
<evidence type="ECO:0000313" key="6">
    <source>
        <dbReference type="Proteomes" id="UP000241890"/>
    </source>
</evidence>
<feature type="domain" description="G-patch" evidence="4">
    <location>
        <begin position="192"/>
        <end position="243"/>
    </location>
</feature>
<gene>
    <name evidence="5" type="ORF">FCC1311_045132</name>
</gene>
<sequence>MERIAPLKSFHAAESTAYVEFLSVKGAQAALEMAAAHGGTIEISSSVRVILTQPTTKHLGAGSIPTQPSVSHQEWFASVLSAPVAPISDNSNDRVDTTTEVSKKMSTATICVPPTRRSKEVSDPASRPQHVCMLCLRKFPSRENLERHEQRSLMHKQALAKRSGRRRRPVTEAIVPSKLADPSPPELAPLPASSKGSQLLSKLGWVAGSGAGVRAQGITAPLSASGMGGRTASTRHGLGAVDARKPS</sequence>
<dbReference type="AlphaFoldDB" id="A0A2R5GBD6"/>